<dbReference type="STRING" id="104099.AD949_04465"/>
<proteinExistence type="predicted"/>
<evidence type="ECO:0000313" key="1">
    <source>
        <dbReference type="EMBL" id="GEB82642.1"/>
    </source>
</evidence>
<accession>A0A4Y3TL43</accession>
<evidence type="ECO:0000313" key="2">
    <source>
        <dbReference type="Proteomes" id="UP000317617"/>
    </source>
</evidence>
<comment type="caution">
    <text evidence="1">The sequence shown here is derived from an EMBL/GenBank/DDBJ whole genome shotgun (WGS) entry which is preliminary data.</text>
</comment>
<dbReference type="EMBL" id="BJMU01000004">
    <property type="protein sequence ID" value="GEB82642.1"/>
    <property type="molecule type" value="Genomic_DNA"/>
</dbReference>
<dbReference type="AlphaFoldDB" id="A0A4Y3TL43"/>
<dbReference type="OrthoDB" id="7222257at2"/>
<reference evidence="1 2" key="1">
    <citation type="submission" date="2019-06" db="EMBL/GenBank/DDBJ databases">
        <title>Whole genome shotgun sequence of Acetobacter orleanensis NBRC 13752.</title>
        <authorList>
            <person name="Hosoyama A."/>
            <person name="Uohara A."/>
            <person name="Ohji S."/>
            <person name="Ichikawa N."/>
        </authorList>
    </citation>
    <scope>NUCLEOTIDE SEQUENCE [LARGE SCALE GENOMIC DNA]</scope>
    <source>
        <strain evidence="1 2">NBRC 13752</strain>
    </source>
</reference>
<sequence length="133" mass="14498">MTPLPDILVALLNSADENVVLSFMDANGGQQISVPRVAEGSSLESCFGRDLALALVNFAGGSSISIPQCRRWRIWKLAELGYSRNEIALRVGTTSRWVNAILKMEKSSKPLSGSAQHNSRQMDIMDFLGSELS</sequence>
<dbReference type="Proteomes" id="UP000317617">
    <property type="component" value="Unassembled WGS sequence"/>
</dbReference>
<protein>
    <submittedName>
        <fullName evidence="1">Uncharacterized protein</fullName>
    </submittedName>
</protein>
<organism evidence="1 2">
    <name type="scientific">Acetobacter orleanensis</name>
    <dbReference type="NCBI Taxonomy" id="104099"/>
    <lineage>
        <taxon>Bacteria</taxon>
        <taxon>Pseudomonadati</taxon>
        <taxon>Pseudomonadota</taxon>
        <taxon>Alphaproteobacteria</taxon>
        <taxon>Acetobacterales</taxon>
        <taxon>Acetobacteraceae</taxon>
        <taxon>Acetobacter</taxon>
    </lineage>
</organism>
<keyword evidence="2" id="KW-1185">Reference proteome</keyword>
<dbReference type="RefSeq" id="WP_141325363.1">
    <property type="nucleotide sequence ID" value="NZ_BJMU01000004.1"/>
</dbReference>
<name>A0A4Y3TL43_9PROT</name>
<dbReference type="SUPFAM" id="SSF46689">
    <property type="entry name" value="Homeodomain-like"/>
    <property type="match status" value="1"/>
</dbReference>
<gene>
    <name evidence="1" type="ORF">AOR01nite_11190</name>
</gene>
<dbReference type="InterPro" id="IPR009057">
    <property type="entry name" value="Homeodomain-like_sf"/>
</dbReference>